<name>A0A3N2BBV8_9MICO</name>
<dbReference type="EMBL" id="RKHK01000001">
    <property type="protein sequence ID" value="ROR72672.1"/>
    <property type="molecule type" value="Genomic_DNA"/>
</dbReference>
<proteinExistence type="predicted"/>
<organism evidence="1 2">
    <name type="scientific">Bogoriella caseilytica</name>
    <dbReference type="NCBI Taxonomy" id="56055"/>
    <lineage>
        <taxon>Bacteria</taxon>
        <taxon>Bacillati</taxon>
        <taxon>Actinomycetota</taxon>
        <taxon>Actinomycetes</taxon>
        <taxon>Micrococcales</taxon>
        <taxon>Bogoriellaceae</taxon>
        <taxon>Bogoriella</taxon>
    </lineage>
</organism>
<accession>A0A3N2BBV8</accession>
<evidence type="ECO:0000313" key="2">
    <source>
        <dbReference type="Proteomes" id="UP000280668"/>
    </source>
</evidence>
<dbReference type="AlphaFoldDB" id="A0A3N2BBV8"/>
<keyword evidence="2" id="KW-1185">Reference proteome</keyword>
<sequence>MVILESQLFIVRHGSRDFSRDILPSVLSQGAKARIHRVQGGDTAVAVIGIGAPETSPVTVNDVSPNLDALTEAIQPYGDEELLFVSRTAEHRRLGRAMRLLYGAERVAVLHVEAPVTAWTLMLHGLSVLPQDRLAAAGGAATALLEWTRTRLVLSSVARLDGVQTTFKQHLISMWPPKRFAVDLLDSTVEEFSGTLPLDGYVPIAAHSKKAPVKPETPGWPIDPGAATDLGTIDCGWKAGRWLETSTLMYPPEQIIERVLGQPAFHRCPSCNRQATADHCLFCELPVAESTLPSEGVPA</sequence>
<comment type="caution">
    <text evidence="1">The sequence shown here is derived from an EMBL/GenBank/DDBJ whole genome shotgun (WGS) entry which is preliminary data.</text>
</comment>
<dbReference type="Proteomes" id="UP000280668">
    <property type="component" value="Unassembled WGS sequence"/>
</dbReference>
<gene>
    <name evidence="1" type="ORF">EDD31_1030</name>
</gene>
<reference evidence="1 2" key="1">
    <citation type="submission" date="2018-11" db="EMBL/GenBank/DDBJ databases">
        <title>Sequencing the genomes of 1000 actinobacteria strains.</title>
        <authorList>
            <person name="Klenk H.-P."/>
        </authorList>
    </citation>
    <scope>NUCLEOTIDE SEQUENCE [LARGE SCALE GENOMIC DNA]</scope>
    <source>
        <strain evidence="1 2">DSM 11294</strain>
    </source>
</reference>
<protein>
    <submittedName>
        <fullName evidence="1">Uncharacterized protein</fullName>
    </submittedName>
</protein>
<evidence type="ECO:0000313" key="1">
    <source>
        <dbReference type="EMBL" id="ROR72672.1"/>
    </source>
</evidence>